<evidence type="ECO:0000259" key="2">
    <source>
        <dbReference type="PROSITE" id="PS50222"/>
    </source>
</evidence>
<feature type="domain" description="EF-hand" evidence="2">
    <location>
        <begin position="2"/>
        <end position="37"/>
    </location>
</feature>
<dbReference type="EMBL" id="CP126654">
    <property type="protein sequence ID" value="WJZ90851.1"/>
    <property type="molecule type" value="Genomic_DNA"/>
</dbReference>
<sequence>MANDEHLRKAFSYFDRNGNGYIERDELRDALMEDGADDCTDVANDIFQEVDTDKVKIHIFAKDSGRNSHVRPTTQSHLTEYSSQGLLTLVVAARDITDEELSEWQCKYEDASTSLTDRFVKLRQTTAFTECKLNLLGATRMRIRLPL</sequence>
<dbReference type="InterPro" id="IPR018247">
    <property type="entry name" value="EF_Hand_1_Ca_BS"/>
</dbReference>
<dbReference type="Gene3D" id="1.10.238.10">
    <property type="entry name" value="EF-hand"/>
    <property type="match status" value="1"/>
</dbReference>
<accession>A0ABY9C8V2</accession>
<name>A0ABY9C8V2_VITVI</name>
<dbReference type="Proteomes" id="UP001227230">
    <property type="component" value="Chromosome 7"/>
</dbReference>
<dbReference type="SUPFAM" id="SSF47473">
    <property type="entry name" value="EF-hand"/>
    <property type="match status" value="1"/>
</dbReference>
<evidence type="ECO:0000313" key="3">
    <source>
        <dbReference type="EMBL" id="WJZ90851.1"/>
    </source>
</evidence>
<dbReference type="InterPro" id="IPR002048">
    <property type="entry name" value="EF_hand_dom"/>
</dbReference>
<organism evidence="3 4">
    <name type="scientific">Vitis vinifera</name>
    <name type="common">Grape</name>
    <dbReference type="NCBI Taxonomy" id="29760"/>
    <lineage>
        <taxon>Eukaryota</taxon>
        <taxon>Viridiplantae</taxon>
        <taxon>Streptophyta</taxon>
        <taxon>Embryophyta</taxon>
        <taxon>Tracheophyta</taxon>
        <taxon>Spermatophyta</taxon>
        <taxon>Magnoliopsida</taxon>
        <taxon>eudicotyledons</taxon>
        <taxon>Gunneridae</taxon>
        <taxon>Pentapetalae</taxon>
        <taxon>rosids</taxon>
        <taxon>Vitales</taxon>
        <taxon>Vitaceae</taxon>
        <taxon>Viteae</taxon>
        <taxon>Vitis</taxon>
    </lineage>
</organism>
<keyword evidence="1" id="KW-0106">Calcium</keyword>
<dbReference type="PANTHER" id="PTHR24092">
    <property type="entry name" value="PROBABLE PHOSPHOLIPID-TRANSPORTING ATPASE"/>
    <property type="match status" value="1"/>
</dbReference>
<dbReference type="InterPro" id="IPR011992">
    <property type="entry name" value="EF-hand-dom_pair"/>
</dbReference>
<protein>
    <recommendedName>
        <fullName evidence="2">EF-hand domain-containing protein</fullName>
    </recommendedName>
</protein>
<dbReference type="PANTHER" id="PTHR24092:SF148">
    <property type="entry name" value="PHOSPHOLIPID-TRANSPORTING ATPASE"/>
    <property type="match status" value="1"/>
</dbReference>
<reference evidence="3 4" key="1">
    <citation type="journal article" date="2023" name="Hortic Res">
        <title>The complete reference genome for grapevine (Vitis vinifera L.) genetics and breeding.</title>
        <authorList>
            <person name="Shi X."/>
            <person name="Cao S."/>
            <person name="Wang X."/>
            <person name="Huang S."/>
            <person name="Wang Y."/>
            <person name="Liu Z."/>
            <person name="Liu W."/>
            <person name="Leng X."/>
            <person name="Peng Y."/>
            <person name="Wang N."/>
            <person name="Wang Y."/>
            <person name="Ma Z."/>
            <person name="Xu X."/>
            <person name="Zhang F."/>
            <person name="Xue H."/>
            <person name="Zhong H."/>
            <person name="Wang Y."/>
            <person name="Zhang K."/>
            <person name="Velt A."/>
            <person name="Avia K."/>
            <person name="Holtgrawe D."/>
            <person name="Grimplet J."/>
            <person name="Matus J.T."/>
            <person name="Ware D."/>
            <person name="Wu X."/>
            <person name="Wang H."/>
            <person name="Liu C."/>
            <person name="Fang Y."/>
            <person name="Rustenholz C."/>
            <person name="Cheng Z."/>
            <person name="Xiao H."/>
            <person name="Zhou Y."/>
        </authorList>
    </citation>
    <scope>NUCLEOTIDE SEQUENCE [LARGE SCALE GENOMIC DNA]</scope>
    <source>
        <strain evidence="4">cv. Pinot noir / PN40024</strain>
        <tissue evidence="3">Leaf</tissue>
    </source>
</reference>
<gene>
    <name evidence="3" type="ORF">VitviT2T_009968</name>
</gene>
<proteinExistence type="predicted"/>
<dbReference type="CDD" id="cd00051">
    <property type="entry name" value="EFh"/>
    <property type="match status" value="1"/>
</dbReference>
<evidence type="ECO:0000313" key="4">
    <source>
        <dbReference type="Proteomes" id="UP001227230"/>
    </source>
</evidence>
<dbReference type="PROSITE" id="PS50222">
    <property type="entry name" value="EF_HAND_2"/>
    <property type="match status" value="1"/>
</dbReference>
<keyword evidence="4" id="KW-1185">Reference proteome</keyword>
<dbReference type="PROSITE" id="PS00018">
    <property type="entry name" value="EF_HAND_1"/>
    <property type="match status" value="1"/>
</dbReference>
<evidence type="ECO:0000256" key="1">
    <source>
        <dbReference type="ARBA" id="ARBA00022837"/>
    </source>
</evidence>
<dbReference type="SMART" id="SM00054">
    <property type="entry name" value="EFh"/>
    <property type="match status" value="1"/>
</dbReference>
<dbReference type="Pfam" id="PF13499">
    <property type="entry name" value="EF-hand_7"/>
    <property type="match status" value="1"/>
</dbReference>